<evidence type="ECO:0000313" key="1">
    <source>
        <dbReference type="EMBL" id="CAH0491121.1"/>
    </source>
</evidence>
<accession>A0AAV0TGC6</accession>
<organism evidence="2 4">
    <name type="scientific">Peronospora farinosa</name>
    <dbReference type="NCBI Taxonomy" id="134698"/>
    <lineage>
        <taxon>Eukaryota</taxon>
        <taxon>Sar</taxon>
        <taxon>Stramenopiles</taxon>
        <taxon>Oomycota</taxon>
        <taxon>Peronosporomycetes</taxon>
        <taxon>Peronosporales</taxon>
        <taxon>Peronosporaceae</taxon>
        <taxon>Peronospora</taxon>
    </lineage>
</organism>
<dbReference type="EMBL" id="CANTFK010000661">
    <property type="protein sequence ID" value="CAI5721101.1"/>
    <property type="molecule type" value="Genomic_DNA"/>
</dbReference>
<comment type="caution">
    <text evidence="2">The sequence shown here is derived from an EMBL/GenBank/DDBJ whole genome shotgun (WGS) entry which is preliminary data.</text>
</comment>
<dbReference type="EMBL" id="CAKLBC010001325">
    <property type="protein sequence ID" value="CAH0491121.1"/>
    <property type="molecule type" value="Genomic_DNA"/>
</dbReference>
<sequence>MDVITLSEAVAHVGQNVRFIAAVQQISTGKRVLIARQRVLPCHVLHVCDASRQFFKITCWGDAPPELIHSSFTSEPEQNVGLMQMSRTDAVLQDGDIVLFSFCRIQIYRGNVEAQFIVRNNDAATSSTVQLLYRKDRYFSAQDVPLRELYPMIEWVKQYRRKFSAEDERTTSAAVKKTKDRSTLQDLRENMVVSVLCKLRPKKNKSAAAPGGGTGVCSELDGVLLCELVMFDSAGDGMSLYLCDQHAEKRFVAKLLEHRGAVEIDGIVVSLHALSNRLLANTTPHTTFRLLDPDGPDSIDLENKIARSRIVFQGSTTFTAPTGPTSFSTLEELTGSLFEGLATLKNVRIEQVCLGRHFGHAATVLARFASHLAERYCTGCNQALPESPCQDRKAQSHFVACANRCMTRRSSADNALCAWRYRCFSILLRDPRNQRLHVRADNQATLEIVGNIEARVLIEAQHNASLNSQFDAASAVASLLNALVEDANQKFEAKLVCSVVRIGDNASQVISNCQDSSLGDESMFQRVFSLVSLVPCDAFSI</sequence>
<dbReference type="AlphaFoldDB" id="A0AAV0TGC6"/>
<reference evidence="2" key="2">
    <citation type="submission" date="2022-12" db="EMBL/GenBank/DDBJ databases">
        <authorList>
            <person name="Webb A."/>
        </authorList>
    </citation>
    <scope>NUCLEOTIDE SEQUENCE</scope>
    <source>
        <strain evidence="2">Pf2</strain>
    </source>
</reference>
<proteinExistence type="predicted"/>
<evidence type="ECO:0000313" key="4">
    <source>
        <dbReference type="Proteomes" id="UP001159659"/>
    </source>
</evidence>
<name>A0AAV0TGC6_9STRA</name>
<reference evidence="1 3" key="1">
    <citation type="submission" date="2021-11" db="EMBL/GenBank/DDBJ databases">
        <authorList>
            <person name="Islam A."/>
            <person name="Islam S."/>
            <person name="Flora M.S."/>
            <person name="Rahman M."/>
            <person name="Ziaur R.M."/>
            <person name="Epstein J.H."/>
            <person name="Hassan M."/>
            <person name="Klassen M."/>
            <person name="Woodard K."/>
            <person name="Webb A."/>
            <person name="Webby R.J."/>
            <person name="El Zowalaty M.E."/>
        </authorList>
    </citation>
    <scope>NUCLEOTIDE SEQUENCE [LARGE SCALE GENOMIC DNA]</scope>
    <source>
        <strain evidence="1">Pf1</strain>
    </source>
</reference>
<protein>
    <recommendedName>
        <fullName evidence="5">CST complex subunit CTC1</fullName>
    </recommendedName>
</protein>
<dbReference type="Proteomes" id="UP001159659">
    <property type="component" value="Unassembled WGS sequence"/>
</dbReference>
<gene>
    <name evidence="1" type="ORF">PFR001_LOCUS6405</name>
    <name evidence="2" type="ORF">PFR002_LOCUS4140</name>
</gene>
<evidence type="ECO:0008006" key="5">
    <source>
        <dbReference type="Google" id="ProtNLM"/>
    </source>
</evidence>
<keyword evidence="3" id="KW-1185">Reference proteome</keyword>
<evidence type="ECO:0000313" key="2">
    <source>
        <dbReference type="EMBL" id="CAI5721101.1"/>
    </source>
</evidence>
<evidence type="ECO:0000313" key="3">
    <source>
        <dbReference type="Proteomes" id="UP001157938"/>
    </source>
</evidence>
<dbReference type="Proteomes" id="UP001157938">
    <property type="component" value="Unassembled WGS sequence"/>
</dbReference>